<dbReference type="InterPro" id="IPR036298">
    <property type="entry name" value="Chalcone_isomerase_sf"/>
</dbReference>
<dbReference type="SUPFAM" id="SSF54626">
    <property type="entry name" value="Chalcone isomerase"/>
    <property type="match status" value="1"/>
</dbReference>
<organism evidence="2 3">
    <name type="scientific">endosymbiont of Escarpia spicata</name>
    <dbReference type="NCBI Taxonomy" id="2200908"/>
    <lineage>
        <taxon>Bacteria</taxon>
        <taxon>Pseudomonadati</taxon>
        <taxon>Pseudomonadota</taxon>
        <taxon>Gammaproteobacteria</taxon>
        <taxon>sulfur-oxidizing symbionts</taxon>
    </lineage>
</organism>
<dbReference type="AlphaFoldDB" id="A0A370DG28"/>
<dbReference type="PANTHER" id="PTHR47698">
    <property type="entry name" value="FATTY-ACID-BINDING PROTEIN 3, CHLOROPLASTIC"/>
    <property type="match status" value="1"/>
</dbReference>
<accession>A0A370DG28</accession>
<dbReference type="Proteomes" id="UP000254771">
    <property type="component" value="Unassembled WGS sequence"/>
</dbReference>
<dbReference type="Gene3D" id="3.50.70.10">
    <property type="match status" value="1"/>
</dbReference>
<feature type="domain" description="Chalcone isomerase" evidence="1">
    <location>
        <begin position="25"/>
        <end position="191"/>
    </location>
</feature>
<dbReference type="EMBL" id="QFXE01000020">
    <property type="protein sequence ID" value="RDH83277.1"/>
    <property type="molecule type" value="Genomic_DNA"/>
</dbReference>
<evidence type="ECO:0000313" key="3">
    <source>
        <dbReference type="Proteomes" id="UP000254771"/>
    </source>
</evidence>
<evidence type="ECO:0000313" key="2">
    <source>
        <dbReference type="EMBL" id="RDH83277.1"/>
    </source>
</evidence>
<dbReference type="InterPro" id="IPR016087">
    <property type="entry name" value="Chalcone_isomerase"/>
</dbReference>
<protein>
    <recommendedName>
        <fullName evidence="1">Chalcone isomerase domain-containing protein</fullName>
    </recommendedName>
</protein>
<dbReference type="PANTHER" id="PTHR47698:SF2">
    <property type="entry name" value="FATTY-ACID-BINDING PROTEIN 3, CHLOROPLASTIC"/>
    <property type="match status" value="1"/>
</dbReference>
<keyword evidence="3" id="KW-1185">Reference proteome</keyword>
<name>A0A370DG28_9GAMM</name>
<reference evidence="2 3" key="1">
    <citation type="journal article" date="2018" name="ISME J.">
        <title>Endosymbiont genomes yield clues of tubeworm success.</title>
        <authorList>
            <person name="Li Y."/>
            <person name="Liles M.R."/>
            <person name="Halanych K.M."/>
        </authorList>
    </citation>
    <scope>NUCLEOTIDE SEQUENCE [LARGE SCALE GENOMIC DNA]</scope>
    <source>
        <strain evidence="2">A1462</strain>
    </source>
</reference>
<dbReference type="GO" id="GO:0016872">
    <property type="term" value="F:intramolecular lyase activity"/>
    <property type="evidence" value="ECO:0007669"/>
    <property type="project" value="InterPro"/>
</dbReference>
<sequence length="192" mass="21309">MGDTIVKLLFSVFVLLLSVTDAWSKDVGGITLSEQVNVDGSNETLQLNGAGIRKKFFFSIYVAALYMPEKTGDAEKIINADVPKRVLMYFVYSEVEKEKMRSGWDEGFSDNRSADEMKVLRERLDNFNAMFDTLHEGDVVLLDYLPGVGTRVTVRGEQKRIIPGADFNQALMSVWLGASPVTSSLKSALLGK</sequence>
<proteinExistence type="predicted"/>
<dbReference type="Pfam" id="PF16036">
    <property type="entry name" value="Chalcone_3"/>
    <property type="match status" value="1"/>
</dbReference>
<evidence type="ECO:0000259" key="1">
    <source>
        <dbReference type="Pfam" id="PF16036"/>
    </source>
</evidence>
<dbReference type="InterPro" id="IPR016088">
    <property type="entry name" value="Chalcone_isomerase_3-sand"/>
</dbReference>
<gene>
    <name evidence="2" type="ORF">DIZ78_14875</name>
</gene>
<comment type="caution">
    <text evidence="2">The sequence shown here is derived from an EMBL/GenBank/DDBJ whole genome shotgun (WGS) entry which is preliminary data.</text>
</comment>